<proteinExistence type="predicted"/>
<evidence type="ECO:0000313" key="1">
    <source>
        <dbReference type="EMBL" id="ACI49138.1"/>
    </source>
</evidence>
<name>B6VBP5_CAEBE</name>
<sequence>MKLDQDHPSLEPEGL</sequence>
<accession>B6VBP5</accession>
<reference evidence="1" key="1">
    <citation type="journal article" date="2008" name="Genome Res.">
        <title>Multigenome DNA sequence conservation identifies Hox cis-regulatory elements.</title>
        <authorList>
            <person name="Kuntz S.G."/>
            <person name="Schwarz E.M."/>
            <person name="DeModena J.A."/>
            <person name="De Buysscher T."/>
            <person name="Trout D."/>
            <person name="Shizuya H."/>
            <person name="Sternberg P.W."/>
            <person name="Wold B.J."/>
        </authorList>
    </citation>
    <scope>NUCLEOTIDE SEQUENCE</scope>
    <source>
        <strain evidence="1">CB5161</strain>
    </source>
</reference>
<dbReference type="EMBL" id="FJ362369">
    <property type="protein sequence ID" value="ACI49138.1"/>
    <property type="molecule type" value="Genomic_DNA"/>
</dbReference>
<protein>
    <submittedName>
        <fullName evidence="1">Uncharacterized protein</fullName>
    </submittedName>
</protein>
<gene>
    <name evidence="1" type="ORF">Cbre_JD17.004</name>
</gene>
<organism evidence="1">
    <name type="scientific">Caenorhabditis brenneri</name>
    <name type="common">Nematode worm</name>
    <dbReference type="NCBI Taxonomy" id="135651"/>
    <lineage>
        <taxon>Eukaryota</taxon>
        <taxon>Metazoa</taxon>
        <taxon>Ecdysozoa</taxon>
        <taxon>Nematoda</taxon>
        <taxon>Chromadorea</taxon>
        <taxon>Rhabditida</taxon>
        <taxon>Rhabditina</taxon>
        <taxon>Rhabditomorpha</taxon>
        <taxon>Rhabditoidea</taxon>
        <taxon>Rhabditidae</taxon>
        <taxon>Peloderinae</taxon>
        <taxon>Caenorhabditis</taxon>
    </lineage>
</organism>